<name>A0ABM7W475_9BACT</name>
<feature type="compositionally biased region" description="Polar residues" evidence="1">
    <location>
        <begin position="48"/>
        <end position="59"/>
    </location>
</feature>
<accession>A0ABM7W475</accession>
<organism evidence="2 3">
    <name type="scientific">Desulfofustis limnaeus</name>
    <dbReference type="NCBI Taxonomy" id="2740163"/>
    <lineage>
        <taxon>Bacteria</taxon>
        <taxon>Pseudomonadati</taxon>
        <taxon>Thermodesulfobacteriota</taxon>
        <taxon>Desulfobulbia</taxon>
        <taxon>Desulfobulbales</taxon>
        <taxon>Desulfocapsaceae</taxon>
        <taxon>Desulfofustis</taxon>
    </lineage>
</organism>
<evidence type="ECO:0000256" key="1">
    <source>
        <dbReference type="SAM" id="MobiDB-lite"/>
    </source>
</evidence>
<evidence type="ECO:0000313" key="3">
    <source>
        <dbReference type="Proteomes" id="UP000830055"/>
    </source>
</evidence>
<proteinExistence type="predicted"/>
<dbReference type="Proteomes" id="UP000830055">
    <property type="component" value="Chromosome"/>
</dbReference>
<gene>
    <name evidence="2" type="ORF">DPPLL_00180</name>
</gene>
<reference evidence="2 3" key="1">
    <citation type="submission" date="2022-01" db="EMBL/GenBank/DDBJ databases">
        <title>Desulfofustis limnae sp. nov., a novel mesophilic sulfate-reducing bacterium isolated from marsh soil.</title>
        <authorList>
            <person name="Watanabe M."/>
            <person name="Takahashi A."/>
            <person name="Kojima H."/>
            <person name="Fukui M."/>
        </authorList>
    </citation>
    <scope>NUCLEOTIDE SEQUENCE [LARGE SCALE GENOMIC DNA]</scope>
    <source>
        <strain evidence="2 3">PPLL</strain>
    </source>
</reference>
<dbReference type="EMBL" id="AP025516">
    <property type="protein sequence ID" value="BDD85653.1"/>
    <property type="molecule type" value="Genomic_DNA"/>
</dbReference>
<evidence type="ECO:0000313" key="2">
    <source>
        <dbReference type="EMBL" id="BDD85653.1"/>
    </source>
</evidence>
<feature type="region of interest" description="Disordered" evidence="1">
    <location>
        <begin position="39"/>
        <end position="59"/>
    </location>
</feature>
<sequence>MAATPDSLGGVGCIHAVCDPLIAKPWNKEEQGVLQRHRNTDEVMASPRNFNQKENGACS</sequence>
<protein>
    <submittedName>
        <fullName evidence="2">Uncharacterized protein</fullName>
    </submittedName>
</protein>
<keyword evidence="3" id="KW-1185">Reference proteome</keyword>